<protein>
    <submittedName>
        <fullName evidence="1">Uncharacterized protein</fullName>
    </submittedName>
</protein>
<sequence>MNIQWNHQIDFFTTFQQAKDLHDSPFFMEVFIIAAWQIWKQRNNFIFDRERPSFIGWKKEFRAEALLQANRFSEENSTLFSSLVNSYR</sequence>
<reference evidence="1" key="1">
    <citation type="journal article" date="2018" name="Nat. Genet.">
        <title>Extensive intraspecific gene order and gene structural variations between Mo17 and other maize genomes.</title>
        <authorList>
            <person name="Sun S."/>
            <person name="Zhou Y."/>
            <person name="Chen J."/>
            <person name="Shi J."/>
            <person name="Zhao H."/>
            <person name="Zhao H."/>
            <person name="Song W."/>
            <person name="Zhang M."/>
            <person name="Cui Y."/>
            <person name="Dong X."/>
            <person name="Liu H."/>
            <person name="Ma X."/>
            <person name="Jiao Y."/>
            <person name="Wang B."/>
            <person name="Wei X."/>
            <person name="Stein J.C."/>
            <person name="Glaubitz J.C."/>
            <person name="Lu F."/>
            <person name="Yu G."/>
            <person name="Liang C."/>
            <person name="Fengler K."/>
            <person name="Li B."/>
            <person name="Rafalski A."/>
            <person name="Schnable P.S."/>
            <person name="Ware D.H."/>
            <person name="Buckler E.S."/>
            <person name="Lai J."/>
        </authorList>
    </citation>
    <scope>NUCLEOTIDE SEQUENCE [LARGE SCALE GENOMIC DNA]</scope>
    <source>
        <tissue evidence="1">Seedling</tissue>
    </source>
</reference>
<proteinExistence type="predicted"/>
<organism evidence="1">
    <name type="scientific">Zea mays</name>
    <name type="common">Maize</name>
    <dbReference type="NCBI Taxonomy" id="4577"/>
    <lineage>
        <taxon>Eukaryota</taxon>
        <taxon>Viridiplantae</taxon>
        <taxon>Streptophyta</taxon>
        <taxon>Embryophyta</taxon>
        <taxon>Tracheophyta</taxon>
        <taxon>Spermatophyta</taxon>
        <taxon>Magnoliopsida</taxon>
        <taxon>Liliopsida</taxon>
        <taxon>Poales</taxon>
        <taxon>Poaceae</taxon>
        <taxon>PACMAD clade</taxon>
        <taxon>Panicoideae</taxon>
        <taxon>Andropogonodae</taxon>
        <taxon>Andropogoneae</taxon>
        <taxon>Tripsacinae</taxon>
        <taxon>Zea</taxon>
    </lineage>
</organism>
<dbReference type="AlphaFoldDB" id="A0A317Y792"/>
<gene>
    <name evidence="1" type="ORF">Zm00014a_004064</name>
</gene>
<dbReference type="Proteomes" id="UP000251960">
    <property type="component" value="Chromosome 1"/>
</dbReference>
<name>A0A317Y792_MAIZE</name>
<evidence type="ECO:0000313" key="1">
    <source>
        <dbReference type="EMBL" id="PWZ53651.1"/>
    </source>
</evidence>
<dbReference type="ExpressionAtlas" id="A0A317Y792">
    <property type="expression patterns" value="baseline and differential"/>
</dbReference>
<comment type="caution">
    <text evidence="1">The sequence shown here is derived from an EMBL/GenBank/DDBJ whole genome shotgun (WGS) entry which is preliminary data.</text>
</comment>
<accession>A0A317Y792</accession>
<dbReference type="EMBL" id="NCVQ01000001">
    <property type="protein sequence ID" value="PWZ53651.1"/>
    <property type="molecule type" value="Genomic_DNA"/>
</dbReference>